<dbReference type="Proteomes" id="UP000241818">
    <property type="component" value="Unassembled WGS sequence"/>
</dbReference>
<keyword evidence="4" id="KW-1185">Reference proteome</keyword>
<dbReference type="RefSeq" id="XP_024723309.1">
    <property type="nucleotide sequence ID" value="XM_024867395.1"/>
</dbReference>
<dbReference type="SUPFAM" id="SSF110395">
    <property type="entry name" value="CutC-like"/>
    <property type="match status" value="1"/>
</dbReference>
<dbReference type="InParanoid" id="A0A2T3B8T9"/>
<dbReference type="HAMAP" id="MF_00795">
    <property type="entry name" value="CutC"/>
    <property type="match status" value="1"/>
</dbReference>
<name>A0A2T3B8T9_AMORE</name>
<evidence type="ECO:0000256" key="2">
    <source>
        <dbReference type="ARBA" id="ARBA00019014"/>
    </source>
</evidence>
<dbReference type="InterPro" id="IPR005627">
    <property type="entry name" value="CutC-like"/>
</dbReference>
<organism evidence="3 4">
    <name type="scientific">Amorphotheca resinae ATCC 22711</name>
    <dbReference type="NCBI Taxonomy" id="857342"/>
    <lineage>
        <taxon>Eukaryota</taxon>
        <taxon>Fungi</taxon>
        <taxon>Dikarya</taxon>
        <taxon>Ascomycota</taxon>
        <taxon>Pezizomycotina</taxon>
        <taxon>Leotiomycetes</taxon>
        <taxon>Helotiales</taxon>
        <taxon>Amorphothecaceae</taxon>
        <taxon>Amorphotheca</taxon>
    </lineage>
</organism>
<dbReference type="InterPro" id="IPR036822">
    <property type="entry name" value="CutC-like_dom_sf"/>
</dbReference>
<protein>
    <recommendedName>
        <fullName evidence="2">Copper homeostasis protein cutC homolog</fullName>
    </recommendedName>
</protein>
<evidence type="ECO:0000256" key="1">
    <source>
        <dbReference type="ARBA" id="ARBA00007768"/>
    </source>
</evidence>
<dbReference type="AlphaFoldDB" id="A0A2T3B8T9"/>
<evidence type="ECO:0000313" key="3">
    <source>
        <dbReference type="EMBL" id="PSS23263.1"/>
    </source>
</evidence>
<comment type="similarity">
    <text evidence="1">Belongs to the CutC family.</text>
</comment>
<dbReference type="GO" id="GO:0005507">
    <property type="term" value="F:copper ion binding"/>
    <property type="evidence" value="ECO:0007669"/>
    <property type="project" value="TreeGrafter"/>
</dbReference>
<sequence>MAFLEIACFNEESASRAAESGADRIELCKEQSLGGTTPDLSTLIALRSTVSVPINVMIRPRSGDFIYSFVECSIMRSDIRSFAEAGAAGFVFGVLTDDHKIDLTLNAWLVSEAAGKPCTFHRAFDELEGEADEIELQLEVLIKCGFKAVLTSGGAPNAVEGRQRLARLVERANGRIDVIVGGGVRSDNVEVLRETGASWFHSSAIVDGGEVASGQEVRALKEKLDSWH</sequence>
<evidence type="ECO:0000313" key="4">
    <source>
        <dbReference type="Proteomes" id="UP000241818"/>
    </source>
</evidence>
<accession>A0A2T3B8T9</accession>
<dbReference type="EMBL" id="KZ679008">
    <property type="protein sequence ID" value="PSS23263.1"/>
    <property type="molecule type" value="Genomic_DNA"/>
</dbReference>
<dbReference type="Gene3D" id="3.20.20.380">
    <property type="entry name" value="Copper homeostasis (CutC) domain"/>
    <property type="match status" value="1"/>
</dbReference>
<dbReference type="GeneID" id="36575476"/>
<proteinExistence type="inferred from homology"/>
<gene>
    <name evidence="3" type="ORF">M430DRAFT_40453</name>
</gene>
<reference evidence="3 4" key="1">
    <citation type="journal article" date="2018" name="New Phytol.">
        <title>Comparative genomics and transcriptomics depict ericoid mycorrhizal fungi as versatile saprotrophs and plant mutualists.</title>
        <authorList>
            <person name="Martino E."/>
            <person name="Morin E."/>
            <person name="Grelet G.A."/>
            <person name="Kuo A."/>
            <person name="Kohler A."/>
            <person name="Daghino S."/>
            <person name="Barry K.W."/>
            <person name="Cichocki N."/>
            <person name="Clum A."/>
            <person name="Dockter R.B."/>
            <person name="Hainaut M."/>
            <person name="Kuo R.C."/>
            <person name="LaButti K."/>
            <person name="Lindahl B.D."/>
            <person name="Lindquist E.A."/>
            <person name="Lipzen A."/>
            <person name="Khouja H.R."/>
            <person name="Magnuson J."/>
            <person name="Murat C."/>
            <person name="Ohm R.A."/>
            <person name="Singer S.W."/>
            <person name="Spatafora J.W."/>
            <person name="Wang M."/>
            <person name="Veneault-Fourrey C."/>
            <person name="Henrissat B."/>
            <person name="Grigoriev I.V."/>
            <person name="Martin F.M."/>
            <person name="Perotto S."/>
        </authorList>
    </citation>
    <scope>NUCLEOTIDE SEQUENCE [LARGE SCALE GENOMIC DNA]</scope>
    <source>
        <strain evidence="3 4">ATCC 22711</strain>
    </source>
</reference>
<dbReference type="OrthoDB" id="7392499at2759"/>
<dbReference type="PANTHER" id="PTHR12598">
    <property type="entry name" value="COPPER HOMEOSTASIS PROTEIN CUTC"/>
    <property type="match status" value="1"/>
</dbReference>
<dbReference type="PANTHER" id="PTHR12598:SF0">
    <property type="entry name" value="COPPER HOMEOSTASIS PROTEIN CUTC HOMOLOG"/>
    <property type="match status" value="1"/>
</dbReference>
<dbReference type="Pfam" id="PF03932">
    <property type="entry name" value="CutC"/>
    <property type="match status" value="1"/>
</dbReference>
<dbReference type="STRING" id="857342.A0A2T3B8T9"/>